<dbReference type="PROSITE" id="PS00086">
    <property type="entry name" value="CYTOCHROME_P450"/>
    <property type="match status" value="1"/>
</dbReference>
<dbReference type="AlphaFoldDB" id="A0A3D8IC45"/>
<evidence type="ECO:0000313" key="9">
    <source>
        <dbReference type="EMBL" id="RDU62737.1"/>
    </source>
</evidence>
<evidence type="ECO:0000256" key="4">
    <source>
        <dbReference type="ARBA" id="ARBA00023002"/>
    </source>
</evidence>
<comment type="similarity">
    <text evidence="1 8">Belongs to the cytochrome P450 family.</text>
</comment>
<evidence type="ECO:0000256" key="5">
    <source>
        <dbReference type="ARBA" id="ARBA00023004"/>
    </source>
</evidence>
<keyword evidence="10" id="KW-1185">Reference proteome</keyword>
<dbReference type="PRINTS" id="PR00463">
    <property type="entry name" value="EP450I"/>
</dbReference>
<evidence type="ECO:0000256" key="1">
    <source>
        <dbReference type="ARBA" id="ARBA00010617"/>
    </source>
</evidence>
<feature type="binding site" description="axial binding residue" evidence="7">
    <location>
        <position position="404"/>
    </location>
    <ligand>
        <name>heme</name>
        <dbReference type="ChEBI" id="CHEBI:30413"/>
    </ligand>
    <ligandPart>
        <name>Fe</name>
        <dbReference type="ChEBI" id="CHEBI:18248"/>
    </ligandPart>
</feature>
<comment type="cofactor">
    <cofactor evidence="7">
        <name>heme</name>
        <dbReference type="ChEBI" id="CHEBI:30413"/>
    </cofactor>
</comment>
<dbReference type="InterPro" id="IPR017972">
    <property type="entry name" value="Cyt_P450_CS"/>
</dbReference>
<dbReference type="EMBL" id="NXLS01000005">
    <property type="protein sequence ID" value="RDU62737.1"/>
    <property type="molecule type" value="Genomic_DNA"/>
</dbReference>
<reference evidence="9 10" key="1">
    <citation type="submission" date="2018-04" db="EMBL/GenBank/DDBJ databases">
        <title>Novel Campyloabacter and Helicobacter Species and Strains.</title>
        <authorList>
            <person name="Mannion A.J."/>
            <person name="Shen Z."/>
            <person name="Fox J.G."/>
        </authorList>
    </citation>
    <scope>NUCLEOTIDE SEQUENCE [LARGE SCALE GENOMIC DNA]</scope>
    <source>
        <strain evidence="9 10">MIT 99-5101</strain>
    </source>
</reference>
<dbReference type="PANTHER" id="PTHR24291">
    <property type="entry name" value="CYTOCHROME P450 FAMILY 4"/>
    <property type="match status" value="1"/>
</dbReference>
<dbReference type="SUPFAM" id="SSF48264">
    <property type="entry name" value="Cytochrome P450"/>
    <property type="match status" value="1"/>
</dbReference>
<dbReference type="InterPro" id="IPR001128">
    <property type="entry name" value="Cyt_P450"/>
</dbReference>
<dbReference type="GeneID" id="82535786"/>
<gene>
    <name evidence="9" type="ORF">CQA43_05720</name>
</gene>
<evidence type="ECO:0000256" key="2">
    <source>
        <dbReference type="ARBA" id="ARBA00022617"/>
    </source>
</evidence>
<accession>A0A3D8IC45</accession>
<name>A0A3D8IC45_9HELI</name>
<proteinExistence type="inferred from homology"/>
<dbReference type="GO" id="GO:0020037">
    <property type="term" value="F:heme binding"/>
    <property type="evidence" value="ECO:0007669"/>
    <property type="project" value="InterPro"/>
</dbReference>
<keyword evidence="2 7" id="KW-0349">Heme</keyword>
<evidence type="ECO:0000313" key="10">
    <source>
        <dbReference type="Proteomes" id="UP000256650"/>
    </source>
</evidence>
<dbReference type="InterPro" id="IPR036396">
    <property type="entry name" value="Cyt_P450_sf"/>
</dbReference>
<protein>
    <submittedName>
        <fullName evidence="9">Cytochrome P450</fullName>
    </submittedName>
</protein>
<dbReference type="PANTHER" id="PTHR24291:SF50">
    <property type="entry name" value="BIFUNCTIONAL ALBAFLAVENONE MONOOXYGENASE_TERPENE SYNTHASE"/>
    <property type="match status" value="1"/>
</dbReference>
<dbReference type="GO" id="GO:0005506">
    <property type="term" value="F:iron ion binding"/>
    <property type="evidence" value="ECO:0007669"/>
    <property type="project" value="InterPro"/>
</dbReference>
<dbReference type="GO" id="GO:0004497">
    <property type="term" value="F:monooxygenase activity"/>
    <property type="evidence" value="ECO:0007669"/>
    <property type="project" value="UniProtKB-KW"/>
</dbReference>
<comment type="caution">
    <text evidence="9">The sequence shown here is derived from an EMBL/GenBank/DDBJ whole genome shotgun (WGS) entry which is preliminary data.</text>
</comment>
<keyword evidence="5 7" id="KW-0408">Iron</keyword>
<organism evidence="9 10">
    <name type="scientific">Helicobacter ganmani</name>
    <dbReference type="NCBI Taxonomy" id="60246"/>
    <lineage>
        <taxon>Bacteria</taxon>
        <taxon>Pseudomonadati</taxon>
        <taxon>Campylobacterota</taxon>
        <taxon>Epsilonproteobacteria</taxon>
        <taxon>Campylobacterales</taxon>
        <taxon>Helicobacteraceae</taxon>
        <taxon>Helicobacter</taxon>
    </lineage>
</organism>
<keyword evidence="4 8" id="KW-0560">Oxidoreductase</keyword>
<evidence type="ECO:0000256" key="7">
    <source>
        <dbReference type="PIRSR" id="PIRSR602401-1"/>
    </source>
</evidence>
<dbReference type="InterPro" id="IPR002401">
    <property type="entry name" value="Cyt_P450_E_grp-I"/>
</dbReference>
<evidence type="ECO:0000256" key="8">
    <source>
        <dbReference type="RuleBase" id="RU000461"/>
    </source>
</evidence>
<dbReference type="OrthoDB" id="9764248at2"/>
<dbReference type="Proteomes" id="UP000256650">
    <property type="component" value="Unassembled WGS sequence"/>
</dbReference>
<dbReference type="InterPro" id="IPR050196">
    <property type="entry name" value="Cytochrome_P450_Monoox"/>
</dbReference>
<keyword evidence="3 7" id="KW-0479">Metal-binding</keyword>
<dbReference type="PRINTS" id="PR00385">
    <property type="entry name" value="P450"/>
</dbReference>
<sequence>MGQCPFFPKPHKNKASLLTTFLLKRRSWLDGLYEKSYKMKSGQVKMPGFDLYIVNHPKDVRRVMVDEVQKFPKSNWLHQLLKPLLGESIFTTNGGVWQKQRELLRPSFEQARITKVFGLMNEAVEDMMKKLSRYPNGAIIEIDEVMTFVTADVIFRTILSQKLDESQGKEVLDAFVVFQEQTVHTAIRKMFCIPQWISYLLGERKRMRAGDTIRRVLADIIKPRYDAVSAGKGGEYEDILASLLEVIDPQSGERFSFEEILDQVAMLFLAGHETSASSLTWTLYILSISPQEQEKAYQEIYEVAGEEILTLQHLRKLKYVSNIFKESLRLYPPVGFFARTAKQEVKIQNKLVKEGSGVVVAPWLIQRHESYWKNPHEFDPSRFEEKNVIQKDTYLPFGMGERICIGQGFAMQEAVLILANILRNYQLKLQENFVPDVVGRLTIRSANGMQIQFTQRKN</sequence>
<dbReference type="Pfam" id="PF00067">
    <property type="entry name" value="p450"/>
    <property type="match status" value="1"/>
</dbReference>
<dbReference type="RefSeq" id="WP_115551663.1">
    <property type="nucleotide sequence ID" value="NZ_CAOOSM010000001.1"/>
</dbReference>
<evidence type="ECO:0000256" key="3">
    <source>
        <dbReference type="ARBA" id="ARBA00022723"/>
    </source>
</evidence>
<evidence type="ECO:0000256" key="6">
    <source>
        <dbReference type="ARBA" id="ARBA00023033"/>
    </source>
</evidence>
<dbReference type="Gene3D" id="1.10.630.10">
    <property type="entry name" value="Cytochrome P450"/>
    <property type="match status" value="1"/>
</dbReference>
<keyword evidence="6 8" id="KW-0503">Monooxygenase</keyword>
<dbReference type="GO" id="GO:0016705">
    <property type="term" value="F:oxidoreductase activity, acting on paired donors, with incorporation or reduction of molecular oxygen"/>
    <property type="evidence" value="ECO:0007669"/>
    <property type="project" value="InterPro"/>
</dbReference>